<organism evidence="1 2">
    <name type="scientific">Amycolatopsis vastitatis</name>
    <dbReference type="NCBI Taxonomy" id="1905142"/>
    <lineage>
        <taxon>Bacteria</taxon>
        <taxon>Bacillati</taxon>
        <taxon>Actinomycetota</taxon>
        <taxon>Actinomycetes</taxon>
        <taxon>Pseudonocardiales</taxon>
        <taxon>Pseudonocardiaceae</taxon>
        <taxon>Amycolatopsis</taxon>
    </lineage>
</organism>
<dbReference type="OrthoDB" id="3628703at2"/>
<keyword evidence="2" id="KW-1185">Reference proteome</keyword>
<name>A0A229T0I4_9PSEU</name>
<dbReference type="AlphaFoldDB" id="A0A229T0I4"/>
<reference evidence="2" key="1">
    <citation type="submission" date="2017-07" db="EMBL/GenBank/DDBJ databases">
        <title>Comparative genome mining reveals phylogenetic distribution patterns of secondary metabolites in Amycolatopsis.</title>
        <authorList>
            <person name="Adamek M."/>
            <person name="Alanjary M."/>
            <person name="Sales-Ortells H."/>
            <person name="Goodfellow M."/>
            <person name="Bull A.T."/>
            <person name="Kalinowski J."/>
            <person name="Ziemert N."/>
        </authorList>
    </citation>
    <scope>NUCLEOTIDE SEQUENCE [LARGE SCALE GENOMIC DNA]</scope>
    <source>
        <strain evidence="2">H5</strain>
    </source>
</reference>
<protein>
    <submittedName>
        <fullName evidence="1">Uncharacterized protein</fullName>
    </submittedName>
</protein>
<accession>A0A229T0I4</accession>
<gene>
    <name evidence="1" type="ORF">CF165_27165</name>
</gene>
<proteinExistence type="predicted"/>
<evidence type="ECO:0000313" key="1">
    <source>
        <dbReference type="EMBL" id="OXM64249.1"/>
    </source>
</evidence>
<sequence>MHDAWAKPGVELPPKGTVEVADVTAKGDRVTVPDTAVTLDGRTLRSLELVGATGDTGSFSLSLKVEKRGGAWYVTGFDLKA</sequence>
<evidence type="ECO:0000313" key="2">
    <source>
        <dbReference type="Proteomes" id="UP000215199"/>
    </source>
</evidence>
<comment type="caution">
    <text evidence="1">The sequence shown here is derived from an EMBL/GenBank/DDBJ whole genome shotgun (WGS) entry which is preliminary data.</text>
</comment>
<dbReference type="Proteomes" id="UP000215199">
    <property type="component" value="Unassembled WGS sequence"/>
</dbReference>
<dbReference type="EMBL" id="NMUL01000030">
    <property type="protein sequence ID" value="OXM64249.1"/>
    <property type="molecule type" value="Genomic_DNA"/>
</dbReference>